<dbReference type="OrthoDB" id="10256463at2759"/>
<feature type="transmembrane region" description="Helical" evidence="6">
    <location>
        <begin position="252"/>
        <end position="272"/>
    </location>
</feature>
<comment type="similarity">
    <text evidence="2 6">Belongs to the YIP1 family.</text>
</comment>
<comment type="caution">
    <text evidence="8">The sequence shown here is derived from an EMBL/GenBank/DDBJ whole genome shotgun (WGS) entry which is preliminary data.</text>
</comment>
<feature type="domain" description="Yip1" evidence="7">
    <location>
        <begin position="103"/>
        <end position="267"/>
    </location>
</feature>
<feature type="transmembrane region" description="Helical" evidence="6">
    <location>
        <begin position="196"/>
        <end position="215"/>
    </location>
</feature>
<dbReference type="GO" id="GO:0031267">
    <property type="term" value="F:small GTPase binding"/>
    <property type="evidence" value="ECO:0007669"/>
    <property type="project" value="InterPro"/>
</dbReference>
<keyword evidence="5 6" id="KW-0472">Membrane</keyword>
<evidence type="ECO:0000259" key="7">
    <source>
        <dbReference type="Pfam" id="PF04893"/>
    </source>
</evidence>
<accession>A0A261Y375</accession>
<dbReference type="PANTHER" id="PTHR12822">
    <property type="entry name" value="PROTEIN YIPF"/>
    <property type="match status" value="1"/>
</dbReference>
<dbReference type="AlphaFoldDB" id="A0A261Y375"/>
<evidence type="ECO:0000313" key="8">
    <source>
        <dbReference type="EMBL" id="OZJ05080.1"/>
    </source>
</evidence>
<comment type="subcellular location">
    <subcellularLocation>
        <location evidence="6">Golgi apparatus membrane</location>
        <topology evidence="6">Multi-pass membrane protein</topology>
    </subcellularLocation>
    <subcellularLocation>
        <location evidence="1">Membrane</location>
        <topology evidence="1">Multi-pass membrane protein</topology>
    </subcellularLocation>
</comment>
<feature type="transmembrane region" description="Helical" evidence="6">
    <location>
        <begin position="123"/>
        <end position="147"/>
    </location>
</feature>
<dbReference type="EMBL" id="MVBO01000023">
    <property type="protein sequence ID" value="OZJ05080.1"/>
    <property type="molecule type" value="Genomic_DNA"/>
</dbReference>
<organism evidence="8 9">
    <name type="scientific">Bifiguratus adelaidae</name>
    <dbReference type="NCBI Taxonomy" id="1938954"/>
    <lineage>
        <taxon>Eukaryota</taxon>
        <taxon>Fungi</taxon>
        <taxon>Fungi incertae sedis</taxon>
        <taxon>Mucoromycota</taxon>
        <taxon>Mucoromycotina</taxon>
        <taxon>Endogonomycetes</taxon>
        <taxon>Endogonales</taxon>
        <taxon>Endogonales incertae sedis</taxon>
        <taxon>Bifiguratus</taxon>
    </lineage>
</organism>
<evidence type="ECO:0000256" key="2">
    <source>
        <dbReference type="ARBA" id="ARBA00010596"/>
    </source>
</evidence>
<reference evidence="8 9" key="1">
    <citation type="journal article" date="2017" name="Mycologia">
        <title>Bifiguratus adelaidae, gen. et sp. nov., a new member of Mucoromycotina in endophytic and soil-dwelling habitats.</title>
        <authorList>
            <person name="Torres-Cruz T.J."/>
            <person name="Billingsley Tobias T.L."/>
            <person name="Almatruk M."/>
            <person name="Hesse C."/>
            <person name="Kuske C.R."/>
            <person name="Desiro A."/>
            <person name="Benucci G.M."/>
            <person name="Bonito G."/>
            <person name="Stajich J.E."/>
            <person name="Dunlap C."/>
            <person name="Arnold A.E."/>
            <person name="Porras-Alfaro A."/>
        </authorList>
    </citation>
    <scope>NUCLEOTIDE SEQUENCE [LARGE SCALE GENOMIC DNA]</scope>
    <source>
        <strain evidence="8 9">AZ0501</strain>
    </source>
</reference>
<name>A0A261Y375_9FUNG</name>
<dbReference type="InterPro" id="IPR039765">
    <property type="entry name" value="Yip5/YIPF1/YIPF2"/>
</dbReference>
<dbReference type="InterPro" id="IPR006977">
    <property type="entry name" value="Yip1_dom"/>
</dbReference>
<feature type="transmembrane region" description="Helical" evidence="6">
    <location>
        <begin position="159"/>
        <end position="184"/>
    </location>
</feature>
<gene>
    <name evidence="8" type="ORF">BZG36_02080</name>
</gene>
<dbReference type="GO" id="GO:0000139">
    <property type="term" value="C:Golgi membrane"/>
    <property type="evidence" value="ECO:0007669"/>
    <property type="project" value="UniProtKB-SubCell"/>
</dbReference>
<dbReference type="Proteomes" id="UP000242875">
    <property type="component" value="Unassembled WGS sequence"/>
</dbReference>
<evidence type="ECO:0000256" key="3">
    <source>
        <dbReference type="ARBA" id="ARBA00022692"/>
    </source>
</evidence>
<dbReference type="Pfam" id="PF04893">
    <property type="entry name" value="Yip1"/>
    <property type="match status" value="1"/>
</dbReference>
<keyword evidence="9" id="KW-1185">Reference proteome</keyword>
<keyword evidence="3 6" id="KW-0812">Transmembrane</keyword>
<evidence type="ECO:0000256" key="5">
    <source>
        <dbReference type="ARBA" id="ARBA00023136"/>
    </source>
</evidence>
<keyword evidence="4 6" id="KW-1133">Transmembrane helix</keyword>
<evidence type="ECO:0000256" key="1">
    <source>
        <dbReference type="ARBA" id="ARBA00004141"/>
    </source>
</evidence>
<dbReference type="GO" id="GO:0016192">
    <property type="term" value="P:vesicle-mediated transport"/>
    <property type="evidence" value="ECO:0007669"/>
    <property type="project" value="InterPro"/>
</dbReference>
<sequence length="287" mass="31924">MSRKGEYNAIIEMDADSSPSFTATIENDDGLQFQNFATNAGTSGKMTAGSGSANFSSSPNFFNPHQNIQDQALGSRPIWTVEYYSKFFDVDTEQVLERCFKSLYPRDNFLEVLQDNPDLYGPFWISTTVVFSLFVTSSLAGSLAAFLAGKTVTYDFTMLSFAVVLVYTYGLGLPILFWVALKYYGCQPSLLECVDLYGYSMTIWIPISVLCVIPIDILRWVLVAAGFAVSAIFLTKNLYAIISRTDAKTARILLIAIWAAHGIFALILKLYFFNYDFRDAATGNDST</sequence>
<evidence type="ECO:0000256" key="6">
    <source>
        <dbReference type="RuleBase" id="RU361264"/>
    </source>
</evidence>
<evidence type="ECO:0000313" key="9">
    <source>
        <dbReference type="Proteomes" id="UP000242875"/>
    </source>
</evidence>
<protein>
    <recommendedName>
        <fullName evidence="6">Protein YIP</fullName>
    </recommendedName>
</protein>
<dbReference type="PANTHER" id="PTHR12822:SF2">
    <property type="entry name" value="PROTEIN YIPF"/>
    <property type="match status" value="1"/>
</dbReference>
<proteinExistence type="inferred from homology"/>
<evidence type="ECO:0000256" key="4">
    <source>
        <dbReference type="ARBA" id="ARBA00022989"/>
    </source>
</evidence>
<feature type="transmembrane region" description="Helical" evidence="6">
    <location>
        <begin position="221"/>
        <end position="240"/>
    </location>
</feature>